<evidence type="ECO:0000313" key="2">
    <source>
        <dbReference type="EMBL" id="SFA70575.1"/>
    </source>
</evidence>
<sequence length="178" mass="19023">MLSGTVINEGATMEDDVLAIVAPSPVRRALGVGMFFGLGVLLVVIALGQNFGGFGWQAFTLLCGAGALALGEKMRRATRNHVILRPEGLFDAQGREIARLDTIARVERGVFAFKPSNGFTIVTKVPQGANAWAPGLWWRLGRRIGIGGVTPSGQAKFMAEMIAELLVIRPGTEPEPRP</sequence>
<evidence type="ECO:0000313" key="3">
    <source>
        <dbReference type="Proteomes" id="UP000198796"/>
    </source>
</evidence>
<keyword evidence="3" id="KW-1185">Reference proteome</keyword>
<organism evidence="2 3">
    <name type="scientific">Poseidonocella pacifica</name>
    <dbReference type="NCBI Taxonomy" id="871651"/>
    <lineage>
        <taxon>Bacteria</taxon>
        <taxon>Pseudomonadati</taxon>
        <taxon>Pseudomonadota</taxon>
        <taxon>Alphaproteobacteria</taxon>
        <taxon>Rhodobacterales</taxon>
        <taxon>Roseobacteraceae</taxon>
        <taxon>Poseidonocella</taxon>
    </lineage>
</organism>
<feature type="transmembrane region" description="Helical" evidence="1">
    <location>
        <begin position="29"/>
        <end position="48"/>
    </location>
</feature>
<keyword evidence="1" id="KW-0472">Membrane</keyword>
<proteinExistence type="predicted"/>
<accession>A0A1I0V2N5</accession>
<gene>
    <name evidence="2" type="ORF">SAMN05421688_0233</name>
</gene>
<keyword evidence="1" id="KW-1133">Transmembrane helix</keyword>
<feature type="transmembrane region" description="Helical" evidence="1">
    <location>
        <begin position="54"/>
        <end position="71"/>
    </location>
</feature>
<dbReference type="STRING" id="871651.SAMN05421688_0233"/>
<keyword evidence="1" id="KW-0812">Transmembrane</keyword>
<reference evidence="2 3" key="1">
    <citation type="submission" date="2016-10" db="EMBL/GenBank/DDBJ databases">
        <authorList>
            <person name="de Groot N.N."/>
        </authorList>
    </citation>
    <scope>NUCLEOTIDE SEQUENCE [LARGE SCALE GENOMIC DNA]</scope>
    <source>
        <strain evidence="2 3">DSM 29316</strain>
    </source>
</reference>
<dbReference type="EMBL" id="FOJU01000001">
    <property type="protein sequence ID" value="SFA70575.1"/>
    <property type="molecule type" value="Genomic_DNA"/>
</dbReference>
<protein>
    <submittedName>
        <fullName evidence="2">Uncharacterized protein</fullName>
    </submittedName>
</protein>
<evidence type="ECO:0000256" key="1">
    <source>
        <dbReference type="SAM" id="Phobius"/>
    </source>
</evidence>
<dbReference type="Proteomes" id="UP000198796">
    <property type="component" value="Unassembled WGS sequence"/>
</dbReference>
<dbReference type="AlphaFoldDB" id="A0A1I0V2N5"/>
<name>A0A1I0V2N5_9RHOB</name>